<comment type="caution">
    <text evidence="8">The sequence shown here is derived from an EMBL/GenBank/DDBJ whole genome shotgun (WGS) entry which is preliminary data.</text>
</comment>
<reference evidence="8" key="1">
    <citation type="submission" date="2021-02" db="EMBL/GenBank/DDBJ databases">
        <authorList>
            <person name="Nowell W R."/>
        </authorList>
    </citation>
    <scope>NUCLEOTIDE SEQUENCE</scope>
</reference>
<evidence type="ECO:0000259" key="7">
    <source>
        <dbReference type="Pfam" id="PF25508"/>
    </source>
</evidence>
<feature type="region of interest" description="Disordered" evidence="5">
    <location>
        <begin position="233"/>
        <end position="255"/>
    </location>
</feature>
<feature type="non-terminal residue" evidence="8">
    <location>
        <position position="1"/>
    </location>
</feature>
<feature type="compositionally biased region" description="Acidic residues" evidence="5">
    <location>
        <begin position="236"/>
        <end position="255"/>
    </location>
</feature>
<dbReference type="PANTHER" id="PTHR13800:SF1">
    <property type="entry name" value="TRANSIENT RECEPTOR POTENTIAL CATION CHANNEL TRPM"/>
    <property type="match status" value="1"/>
</dbReference>
<organism evidence="8 9">
    <name type="scientific">Didymodactylos carnosus</name>
    <dbReference type="NCBI Taxonomy" id="1234261"/>
    <lineage>
        <taxon>Eukaryota</taxon>
        <taxon>Metazoa</taxon>
        <taxon>Spiralia</taxon>
        <taxon>Gnathifera</taxon>
        <taxon>Rotifera</taxon>
        <taxon>Eurotatoria</taxon>
        <taxon>Bdelloidea</taxon>
        <taxon>Philodinida</taxon>
        <taxon>Philodinidae</taxon>
        <taxon>Didymodactylos</taxon>
    </lineage>
</organism>
<dbReference type="InterPro" id="IPR050927">
    <property type="entry name" value="TRPM"/>
</dbReference>
<dbReference type="AlphaFoldDB" id="A0A8S2WUC7"/>
<evidence type="ECO:0000256" key="2">
    <source>
        <dbReference type="ARBA" id="ARBA00022692"/>
    </source>
</evidence>
<proteinExistence type="predicted"/>
<keyword evidence="3 6" id="KW-1133">Transmembrane helix</keyword>
<feature type="transmembrane region" description="Helical" evidence="6">
    <location>
        <begin position="204"/>
        <end position="224"/>
    </location>
</feature>
<evidence type="ECO:0000313" key="8">
    <source>
        <dbReference type="EMBL" id="CAF4459742.1"/>
    </source>
</evidence>
<dbReference type="EMBL" id="CAJOBA010085105">
    <property type="protein sequence ID" value="CAF4459742.1"/>
    <property type="molecule type" value="Genomic_DNA"/>
</dbReference>
<dbReference type="Proteomes" id="UP000682733">
    <property type="component" value="Unassembled WGS sequence"/>
</dbReference>
<feature type="domain" description="TRPM-like" evidence="7">
    <location>
        <begin position="34"/>
        <end position="184"/>
    </location>
</feature>
<sequence length="255" mass="29488">YRSTYTRRTFRHLCARQASRYRQKYHMNSDAEIKELHTSAANIPASNDILTSLTKKLGSDNPTFDSPYNDLLIWAVLNKRHSMALFCWENGEDGLAKALMACRLNKSLAREAEDDELDTEIAEEFLLYAEDFQQRAVALLDQCYKEDADRAGQLLTYELNDKNFSDLNCLDLAVLAYSRDFVAHKSCQQLLSDLWIGGMNVRKYLKWMVLLALFCPFAIFLIDFKSPRELEKMPQTEEEAYLEEQNETSDSDDSE</sequence>
<name>A0A8S2WUC7_9BILA</name>
<dbReference type="GO" id="GO:0005261">
    <property type="term" value="F:monoatomic cation channel activity"/>
    <property type="evidence" value="ECO:0007669"/>
    <property type="project" value="TreeGrafter"/>
</dbReference>
<evidence type="ECO:0000256" key="5">
    <source>
        <dbReference type="SAM" id="MobiDB-lite"/>
    </source>
</evidence>
<evidence type="ECO:0000256" key="4">
    <source>
        <dbReference type="ARBA" id="ARBA00023136"/>
    </source>
</evidence>
<comment type="subcellular location">
    <subcellularLocation>
        <location evidence="1">Membrane</location>
        <topology evidence="1">Multi-pass membrane protein</topology>
    </subcellularLocation>
</comment>
<dbReference type="GO" id="GO:0005886">
    <property type="term" value="C:plasma membrane"/>
    <property type="evidence" value="ECO:0007669"/>
    <property type="project" value="TreeGrafter"/>
</dbReference>
<evidence type="ECO:0000256" key="3">
    <source>
        <dbReference type="ARBA" id="ARBA00022989"/>
    </source>
</evidence>
<keyword evidence="4 6" id="KW-0472">Membrane</keyword>
<dbReference type="Pfam" id="PF25508">
    <property type="entry name" value="TRPM2"/>
    <property type="match status" value="1"/>
</dbReference>
<keyword evidence="2 6" id="KW-0812">Transmembrane</keyword>
<protein>
    <recommendedName>
        <fullName evidence="7">TRPM-like domain-containing protein</fullName>
    </recommendedName>
</protein>
<evidence type="ECO:0000256" key="6">
    <source>
        <dbReference type="SAM" id="Phobius"/>
    </source>
</evidence>
<accession>A0A8S2WUC7</accession>
<evidence type="ECO:0000256" key="1">
    <source>
        <dbReference type="ARBA" id="ARBA00004141"/>
    </source>
</evidence>
<gene>
    <name evidence="8" type="ORF">TMI583_LOCUS46192</name>
</gene>
<dbReference type="GO" id="GO:0030001">
    <property type="term" value="P:metal ion transport"/>
    <property type="evidence" value="ECO:0007669"/>
    <property type="project" value="TreeGrafter"/>
</dbReference>
<dbReference type="PANTHER" id="PTHR13800">
    <property type="entry name" value="TRANSIENT RECEPTOR POTENTIAL CATION CHANNEL, SUBFAMILY M, MEMBER 6"/>
    <property type="match status" value="1"/>
</dbReference>
<evidence type="ECO:0000313" key="9">
    <source>
        <dbReference type="Proteomes" id="UP000682733"/>
    </source>
</evidence>
<feature type="non-terminal residue" evidence="8">
    <location>
        <position position="255"/>
    </location>
</feature>
<dbReference type="InterPro" id="IPR057366">
    <property type="entry name" value="TRPM-like"/>
</dbReference>